<evidence type="ECO:0000256" key="1">
    <source>
        <dbReference type="SAM" id="MobiDB-lite"/>
    </source>
</evidence>
<evidence type="ECO:0000256" key="2">
    <source>
        <dbReference type="SAM" id="SignalP"/>
    </source>
</evidence>
<evidence type="ECO:0000313" key="3">
    <source>
        <dbReference type="EMBL" id="WXB17458.1"/>
    </source>
</evidence>
<feature type="signal peptide" evidence="2">
    <location>
        <begin position="1"/>
        <end position="19"/>
    </location>
</feature>
<dbReference type="EMBL" id="CP089984">
    <property type="protein sequence ID" value="WXB17458.1"/>
    <property type="molecule type" value="Genomic_DNA"/>
</dbReference>
<keyword evidence="2" id="KW-0732">Signal</keyword>
<dbReference type="SUPFAM" id="SSF82171">
    <property type="entry name" value="DPP6 N-terminal domain-like"/>
    <property type="match status" value="1"/>
</dbReference>
<protein>
    <recommendedName>
        <fullName evidence="5">TolB protein</fullName>
    </recommendedName>
</protein>
<reference evidence="3 4" key="1">
    <citation type="submission" date="2021-12" db="EMBL/GenBank/DDBJ databases">
        <title>Discovery of the Pendulisporaceae a myxobacterial family with distinct sporulation behavior and unique specialized metabolism.</title>
        <authorList>
            <person name="Garcia R."/>
            <person name="Popoff A."/>
            <person name="Bader C.D."/>
            <person name="Loehr J."/>
            <person name="Walesch S."/>
            <person name="Walt C."/>
            <person name="Boldt J."/>
            <person name="Bunk B."/>
            <person name="Haeckl F.J.F.P.J."/>
            <person name="Gunesch A.P."/>
            <person name="Birkelbach J."/>
            <person name="Nuebel U."/>
            <person name="Pietschmann T."/>
            <person name="Bach T."/>
            <person name="Mueller R."/>
        </authorList>
    </citation>
    <scope>NUCLEOTIDE SEQUENCE [LARGE SCALE GENOMIC DNA]</scope>
    <source>
        <strain evidence="3 4">MSr11954</strain>
    </source>
</reference>
<gene>
    <name evidence="3" type="ORF">LZC94_09280</name>
</gene>
<dbReference type="InterPro" id="IPR011659">
    <property type="entry name" value="WD40"/>
</dbReference>
<evidence type="ECO:0008006" key="5">
    <source>
        <dbReference type="Google" id="ProtNLM"/>
    </source>
</evidence>
<accession>A0ABZ2M5G3</accession>
<feature type="chain" id="PRO_5046056685" description="TolB protein" evidence="2">
    <location>
        <begin position="20"/>
        <end position="750"/>
    </location>
</feature>
<keyword evidence="4" id="KW-1185">Reference proteome</keyword>
<feature type="region of interest" description="Disordered" evidence="1">
    <location>
        <begin position="35"/>
        <end position="56"/>
    </location>
</feature>
<name>A0ABZ2M5G3_9BACT</name>
<dbReference type="RefSeq" id="WP_394827091.1">
    <property type="nucleotide sequence ID" value="NZ_CP089984.1"/>
</dbReference>
<dbReference type="Gene3D" id="2.120.10.30">
    <property type="entry name" value="TolB, C-terminal domain"/>
    <property type="match status" value="1"/>
</dbReference>
<evidence type="ECO:0000313" key="4">
    <source>
        <dbReference type="Proteomes" id="UP001370348"/>
    </source>
</evidence>
<proteinExistence type="predicted"/>
<organism evidence="3 4">
    <name type="scientific">Pendulispora albinea</name>
    <dbReference type="NCBI Taxonomy" id="2741071"/>
    <lineage>
        <taxon>Bacteria</taxon>
        <taxon>Pseudomonadati</taxon>
        <taxon>Myxococcota</taxon>
        <taxon>Myxococcia</taxon>
        <taxon>Myxococcales</taxon>
        <taxon>Sorangiineae</taxon>
        <taxon>Pendulisporaceae</taxon>
        <taxon>Pendulispora</taxon>
    </lineage>
</organism>
<dbReference type="Pfam" id="PF07676">
    <property type="entry name" value="PD40"/>
    <property type="match status" value="2"/>
</dbReference>
<dbReference type="Proteomes" id="UP001370348">
    <property type="component" value="Chromosome"/>
</dbReference>
<sequence>MRRLSFALFLTLLLLMAFAWIPACGSNGDVGFDPNDGKDGSTIDGPNGGEFPDGSRYADGRAVDPLTIEPSTVTVQVEINNGAVTANPVAFKAKANGREVDATWSIDRGELGKFAASGGAFTPSGNLGGIGKITARSQARIGVATVIVEIKMTQNGAPASPGGGGVGGSPLGGPVDGATKGRLDGPATPAADLVWLYPYDGTVWPRGLFAPLLQWQSGRAAKAVSIHLSSTGFDFKGYFAGNNLVNQPILQSAWDKATYGNRGDALKVELRIDDGSKTYGTITRTWKVAAGVLKGTVYYNSYNTKLVTYKVDGNSGGILSIKPGQTFPVLTVPGAKDKCIVCHTVSDDGSTLFSQQTNYADGASYNLRNGAAVIKNYTGDAPGGTTNNRKFLWSGVYRDGTFALQSSGYTQESYPNESQIFARDDGRAMPATGFDAVVKQAVTPAFSPDGKKVAFNYWTAENDSITPKAGNGRSLAVMDFACGAGGSTTGGPSCGSFAFSGLREIFRNPDAPADKGFVGWPAWLPDGKALVFHNVMKVPTSGSVISTWHGAQAQISYVDMNGASNALRALNGANPDGSNRYLPTNAQHPNDELLNYEPTVNPIASGGYYWVVFTSRRMYGNVAPGDPYDLGTGDNPTPKKLWVAAIDINAPAGTDPSHPAFYLPGQELNAGNLRGFWSVDPCHQNGTSCQTGDECCNGFCRENTPGGGLVCTDKPSGCAQEYESCTTTSDCCAGGGDIRCLNNRCAQIIN</sequence>
<dbReference type="InterPro" id="IPR011042">
    <property type="entry name" value="6-blade_b-propeller_TolB-like"/>
</dbReference>